<evidence type="ECO:0000313" key="20">
    <source>
        <dbReference type="Proteomes" id="UP000694544"/>
    </source>
</evidence>
<evidence type="ECO:0000256" key="3">
    <source>
        <dbReference type="ARBA" id="ARBA00022475"/>
    </source>
</evidence>
<feature type="domain" description="Ig-like" evidence="17">
    <location>
        <begin position="254"/>
        <end position="342"/>
    </location>
</feature>
<dbReference type="SUPFAM" id="SSF48726">
    <property type="entry name" value="Immunoglobulin"/>
    <property type="match status" value="6"/>
</dbReference>
<dbReference type="InterPro" id="IPR036179">
    <property type="entry name" value="Ig-like_dom_sf"/>
</dbReference>
<keyword evidence="20" id="KW-1185">Reference proteome</keyword>
<keyword evidence="5 15" id="KW-0812">Transmembrane</keyword>
<dbReference type="FunFam" id="2.60.40.10:FF:000038">
    <property type="entry name" value="Neuronal cell adhesion molecule"/>
    <property type="match status" value="1"/>
</dbReference>
<dbReference type="InterPro" id="IPR003598">
    <property type="entry name" value="Ig_sub2"/>
</dbReference>
<evidence type="ECO:0000259" key="18">
    <source>
        <dbReference type="PROSITE" id="PS50853"/>
    </source>
</evidence>
<evidence type="ECO:0000256" key="8">
    <source>
        <dbReference type="ARBA" id="ARBA00022889"/>
    </source>
</evidence>
<dbReference type="SMART" id="SM00409">
    <property type="entry name" value="IG"/>
    <property type="match status" value="6"/>
</dbReference>
<feature type="signal peptide" evidence="16">
    <location>
        <begin position="1"/>
        <end position="23"/>
    </location>
</feature>
<dbReference type="CDD" id="cd05875">
    <property type="entry name" value="IgI_hNeurofascin_like"/>
    <property type="match status" value="1"/>
</dbReference>
<dbReference type="Ensembl" id="ENSMMST00000006718.1">
    <property type="protein sequence ID" value="ENSMMSP00000006150.1"/>
    <property type="gene ID" value="ENSMMSG00000004349.1"/>
</dbReference>
<feature type="chain" id="PRO_5034434446" evidence="16">
    <location>
        <begin position="24"/>
        <end position="1173"/>
    </location>
</feature>
<feature type="compositionally biased region" description="Acidic residues" evidence="14">
    <location>
        <begin position="1087"/>
        <end position="1098"/>
    </location>
</feature>
<dbReference type="InterPro" id="IPR003961">
    <property type="entry name" value="FN3_dom"/>
</dbReference>
<evidence type="ECO:0000256" key="1">
    <source>
        <dbReference type="ARBA" id="ARBA00004251"/>
    </source>
</evidence>
<keyword evidence="11" id="KW-1015">Disulfide bond</keyword>
<keyword evidence="13" id="KW-0393">Immunoglobulin domain</keyword>
<dbReference type="FunFam" id="2.60.40.10:FF:000114">
    <property type="entry name" value="Neuronal cell adhesion molecule"/>
    <property type="match status" value="1"/>
</dbReference>
<keyword evidence="9 15" id="KW-1133">Transmembrane helix</keyword>
<evidence type="ECO:0000256" key="14">
    <source>
        <dbReference type="SAM" id="MobiDB-lite"/>
    </source>
</evidence>
<evidence type="ECO:0000256" key="5">
    <source>
        <dbReference type="ARBA" id="ARBA00022692"/>
    </source>
</evidence>
<feature type="domain" description="Fibronectin type-III" evidence="18">
    <location>
        <begin position="722"/>
        <end position="818"/>
    </location>
</feature>
<keyword evidence="7" id="KW-0677">Repeat</keyword>
<keyword evidence="3" id="KW-1003">Cell membrane</keyword>
<dbReference type="InterPro" id="IPR036116">
    <property type="entry name" value="FN3_sf"/>
</dbReference>
<dbReference type="FunFam" id="2.60.40.10:FF:000238">
    <property type="entry name" value="Neuronal cell adhesion molecule"/>
    <property type="match status" value="1"/>
</dbReference>
<dbReference type="FunFam" id="2.60.40.10:FF:000057">
    <property type="entry name" value="neural cell adhesion molecule L1"/>
    <property type="match status" value="1"/>
</dbReference>
<feature type="compositionally biased region" description="Polar residues" evidence="14">
    <location>
        <begin position="1104"/>
        <end position="1117"/>
    </location>
</feature>
<feature type="domain" description="Ig-like" evidence="17">
    <location>
        <begin position="531"/>
        <end position="618"/>
    </location>
</feature>
<sequence length="1173" mass="131792">MARQPPPWAYTAVLLCALSLGGAIEIPMDLSQPPTITKQSVKDHIVDPRDNILIECEAKGNPAPSFHWTRNSKFFNIAKDPRVSMRRRSGTLVIDFRSGGRPEEYEGEYQCFARNKFGTALSNRIRLQVSKSPLWPKENLDPVVVQEGAPLTLQCNPPPGLPSPVVFWMSSSMEPITQDKRVSQGHNGDLYFSNVMLQDMQTDYSCNARFHFTHTIQQKNPFNLKVLTNHPYNDSSLRNHPDMYSARGVAERTPSFMYPQGTASSQMVLRGMDLLLECIASGVPTPDIAWYKKGGDLPSDKAKFENFNKALRITNVSEEDSGEYFCLASNKMGSIRHTISVRVKAAPYWLDEPKNLILAPGEDGRLVCRANGNPKPTVQWMVNGEPLQTAPPNPNREVAGDTIIFRDTQISSRAVYQCNTSNEHGYLLANAFVSVLDVPPRMLSPRNQLIRVILYNRTRLDCPFFGSPIPTLRWFKNGQGSNLDGGNYHVYENGSLEIKMIRKEDQGIYTCVATNILGKAENQVRLEVKDPTRIYRMPEDQVARRGTTVQLECRVKHDASLKLAVSWLKDDEPLYISNRMKKEEGSLTIFGVAERDQGSYTCVASTELDQDLAKAHLTVLGRPDRPRDLELTDLAERSVRLTWIPGDDNNSPITDYIVQFEEDQFQPGVWHDHSKFPGSVNSAVLQLSPYVNYQFRVIAINEVGSSHPSLPSERYRTSGAAPESNPSDVKGEGTRKNNMEITWTPMNATSAFGPNLRYIVKWRRRETRETWNNVTVWGSRYVVGQTPVYVPYEIRVQAENDFGKGPEPDTVIGYSGEDYPRAAPTDVKIRVLNSTAISLQWNRVYSDTVQGQLREYRAYYWRESSLLKNLWVSQKRQQAGFPGDRLRGVVSRLFPYSNYKLEMVVVNGRGDGPRSETKEFTTPEGVPSAPRRFRVRQPNLETINLEWDHPEHPNGILIGYTLKYVAFNGTKVGKQIVENFSPNQTKFTVQRADPVSRYRFSLSARTQVGSGEAVTEESPAPPNEATPTAAYTNNQADIATQGWFIGLMCAIALLVLILLIVCFIKRSRGGKYPVREKKDVPLGPEDPKEEDGSFDYSDEDNKPLQGSQTSLDGTLKQQESDDSLVDYGEGGEGQFNEDGSFIGQYTVKKDKEETEGNESSEATSPVNAIYSLA</sequence>
<evidence type="ECO:0000256" key="12">
    <source>
        <dbReference type="ARBA" id="ARBA00023180"/>
    </source>
</evidence>
<keyword evidence="10 15" id="KW-0472">Membrane</keyword>
<dbReference type="FunFam" id="2.60.40.10:FF:000347">
    <property type="entry name" value="Neuronal cell adhesion molecule"/>
    <property type="match status" value="1"/>
</dbReference>
<evidence type="ECO:0000256" key="16">
    <source>
        <dbReference type="SAM" id="SignalP"/>
    </source>
</evidence>
<dbReference type="FunFam" id="2.60.40.10:FF:000363">
    <property type="entry name" value="neurofascin isoform X1"/>
    <property type="match status" value="1"/>
</dbReference>
<dbReference type="SMART" id="SM00060">
    <property type="entry name" value="FN3"/>
    <property type="match status" value="4"/>
</dbReference>
<evidence type="ECO:0000313" key="19">
    <source>
        <dbReference type="Ensembl" id="ENSMMSP00000006150.1"/>
    </source>
</evidence>
<dbReference type="PROSITE" id="PS50835">
    <property type="entry name" value="IG_LIKE"/>
    <property type="match status" value="6"/>
</dbReference>
<dbReference type="CDD" id="cd05845">
    <property type="entry name" value="IgI_2_L1-CAM_like"/>
    <property type="match status" value="1"/>
</dbReference>
<dbReference type="CDD" id="cd05731">
    <property type="entry name" value="Ig3_L1-CAM_like"/>
    <property type="match status" value="1"/>
</dbReference>
<dbReference type="FunFam" id="2.60.40.10:FF:000574">
    <property type="entry name" value="neurofascin isoform X1"/>
    <property type="match status" value="1"/>
</dbReference>
<evidence type="ECO:0000256" key="9">
    <source>
        <dbReference type="ARBA" id="ARBA00022989"/>
    </source>
</evidence>
<comment type="subcellular location">
    <subcellularLocation>
        <location evidence="1">Cell membrane</location>
        <topology evidence="1">Single-pass type I membrane protein</topology>
    </subcellularLocation>
</comment>
<keyword evidence="4" id="KW-0597">Phosphoprotein</keyword>
<dbReference type="SUPFAM" id="SSF49265">
    <property type="entry name" value="Fibronectin type III"/>
    <property type="match status" value="2"/>
</dbReference>
<feature type="domain" description="Fibronectin type-III" evidence="18">
    <location>
        <begin position="823"/>
        <end position="925"/>
    </location>
</feature>
<dbReference type="InterPro" id="IPR007110">
    <property type="entry name" value="Ig-like_dom"/>
</dbReference>
<dbReference type="GO" id="GO:0005886">
    <property type="term" value="C:plasma membrane"/>
    <property type="evidence" value="ECO:0007669"/>
    <property type="project" value="UniProtKB-SubCell"/>
</dbReference>
<keyword evidence="6 16" id="KW-0732">Signal</keyword>
<dbReference type="InterPro" id="IPR013151">
    <property type="entry name" value="Immunoglobulin_dom"/>
</dbReference>
<evidence type="ECO:0000256" key="7">
    <source>
        <dbReference type="ARBA" id="ARBA00022737"/>
    </source>
</evidence>
<dbReference type="GO" id="GO:0007420">
    <property type="term" value="P:brain development"/>
    <property type="evidence" value="ECO:0007669"/>
    <property type="project" value="TreeGrafter"/>
</dbReference>
<feature type="domain" description="Ig-like" evidence="17">
    <location>
        <begin position="136"/>
        <end position="217"/>
    </location>
</feature>
<dbReference type="GO" id="GO:0007411">
    <property type="term" value="P:axon guidance"/>
    <property type="evidence" value="ECO:0007669"/>
    <property type="project" value="TreeGrafter"/>
</dbReference>
<dbReference type="Pfam" id="PF07679">
    <property type="entry name" value="I-set"/>
    <property type="match status" value="3"/>
</dbReference>
<proteinExistence type="inferred from homology"/>
<evidence type="ECO:0000256" key="6">
    <source>
        <dbReference type="ARBA" id="ARBA00022729"/>
    </source>
</evidence>
<dbReference type="AlphaFoldDB" id="A0A8C6CWU9"/>
<protein>
    <submittedName>
        <fullName evidence="19">Neurofascin</fullName>
    </submittedName>
</protein>
<evidence type="ECO:0000259" key="17">
    <source>
        <dbReference type="PROSITE" id="PS50835"/>
    </source>
</evidence>
<organism evidence="19 20">
    <name type="scientific">Moschus moschiferus</name>
    <name type="common">Siberian musk deer</name>
    <name type="synonym">Moschus sibiricus</name>
    <dbReference type="NCBI Taxonomy" id="68415"/>
    <lineage>
        <taxon>Eukaryota</taxon>
        <taxon>Metazoa</taxon>
        <taxon>Chordata</taxon>
        <taxon>Craniata</taxon>
        <taxon>Vertebrata</taxon>
        <taxon>Euteleostomi</taxon>
        <taxon>Mammalia</taxon>
        <taxon>Eutheria</taxon>
        <taxon>Laurasiatheria</taxon>
        <taxon>Artiodactyla</taxon>
        <taxon>Ruminantia</taxon>
        <taxon>Pecora</taxon>
        <taxon>Moschidae</taxon>
        <taxon>Moschus</taxon>
    </lineage>
</organism>
<keyword evidence="8" id="KW-0130">Cell adhesion</keyword>
<keyword evidence="12" id="KW-0325">Glycoprotein</keyword>
<feature type="transmembrane region" description="Helical" evidence="15">
    <location>
        <begin position="1043"/>
        <end position="1064"/>
    </location>
</feature>
<evidence type="ECO:0000256" key="13">
    <source>
        <dbReference type="ARBA" id="ARBA00023319"/>
    </source>
</evidence>
<feature type="domain" description="Ig-like" evidence="17">
    <location>
        <begin position="34"/>
        <end position="130"/>
    </location>
</feature>
<feature type="region of interest" description="Disordered" evidence="14">
    <location>
        <begin position="1009"/>
        <end position="1029"/>
    </location>
</feature>
<dbReference type="FunFam" id="2.60.40.10:FF:000005">
    <property type="entry name" value="Neuronal cell adhesion molecule"/>
    <property type="match status" value="1"/>
</dbReference>
<dbReference type="CDD" id="cd00063">
    <property type="entry name" value="FN3"/>
    <property type="match status" value="4"/>
</dbReference>
<evidence type="ECO:0000256" key="2">
    <source>
        <dbReference type="ARBA" id="ARBA00008588"/>
    </source>
</evidence>
<dbReference type="GeneTree" id="ENSGT00940000157024"/>
<name>A0A8C6CWU9_MOSMO</name>
<feature type="domain" description="Fibronectin type-III" evidence="18">
    <location>
        <begin position="625"/>
        <end position="720"/>
    </location>
</feature>
<evidence type="ECO:0000256" key="10">
    <source>
        <dbReference type="ARBA" id="ARBA00023136"/>
    </source>
</evidence>
<evidence type="ECO:0000256" key="11">
    <source>
        <dbReference type="ARBA" id="ARBA00023157"/>
    </source>
</evidence>
<dbReference type="Pfam" id="PF00047">
    <property type="entry name" value="ig"/>
    <property type="match status" value="1"/>
</dbReference>
<dbReference type="PANTHER" id="PTHR44170:SF12">
    <property type="entry name" value="NEUROFASCIN"/>
    <property type="match status" value="1"/>
</dbReference>
<feature type="domain" description="Ig-like" evidence="17">
    <location>
        <begin position="347"/>
        <end position="434"/>
    </location>
</feature>
<reference evidence="19" key="2">
    <citation type="submission" date="2025-09" db="UniProtKB">
        <authorList>
            <consortium name="Ensembl"/>
        </authorList>
    </citation>
    <scope>IDENTIFICATION</scope>
</reference>
<feature type="domain" description="Ig-like" evidence="17">
    <location>
        <begin position="439"/>
        <end position="527"/>
    </location>
</feature>
<dbReference type="InterPro" id="IPR026966">
    <property type="entry name" value="Neurofascin/L1/NrCAM_C"/>
</dbReference>
<comment type="similarity">
    <text evidence="2">Belongs to the immunoglobulin superfamily. L1/neurofascin/NgCAM family.</text>
</comment>
<dbReference type="InterPro" id="IPR003599">
    <property type="entry name" value="Ig_sub"/>
</dbReference>
<feature type="domain" description="Fibronectin type-III" evidence="18">
    <location>
        <begin position="929"/>
        <end position="1025"/>
    </location>
</feature>
<dbReference type="Proteomes" id="UP000694544">
    <property type="component" value="Unplaced"/>
</dbReference>
<dbReference type="SMART" id="SM00408">
    <property type="entry name" value="IGc2"/>
    <property type="match status" value="6"/>
</dbReference>
<dbReference type="FunFam" id="2.60.40.10:FF:001360">
    <property type="entry name" value="neurofascin isoform X1"/>
    <property type="match status" value="1"/>
</dbReference>
<dbReference type="Pfam" id="PF13882">
    <property type="entry name" value="Bravo_FIGEY"/>
    <property type="match status" value="1"/>
</dbReference>
<dbReference type="Gene3D" id="2.60.40.10">
    <property type="entry name" value="Immunoglobulins"/>
    <property type="match status" value="10"/>
</dbReference>
<gene>
    <name evidence="19" type="primary">NFASC</name>
</gene>
<dbReference type="Pfam" id="PF13927">
    <property type="entry name" value="Ig_3"/>
    <property type="match status" value="2"/>
</dbReference>
<dbReference type="Pfam" id="PF00041">
    <property type="entry name" value="fn3"/>
    <property type="match status" value="3"/>
</dbReference>
<dbReference type="InterPro" id="IPR013098">
    <property type="entry name" value="Ig_I-set"/>
</dbReference>
<feature type="region of interest" description="Disordered" evidence="14">
    <location>
        <begin position="910"/>
        <end position="929"/>
    </location>
</feature>
<evidence type="ECO:0000256" key="15">
    <source>
        <dbReference type="SAM" id="Phobius"/>
    </source>
</evidence>
<reference evidence="19" key="1">
    <citation type="submission" date="2025-08" db="UniProtKB">
        <authorList>
            <consortium name="Ensembl"/>
        </authorList>
    </citation>
    <scope>IDENTIFICATION</scope>
</reference>
<dbReference type="PROSITE" id="PS50853">
    <property type="entry name" value="FN3"/>
    <property type="match status" value="4"/>
</dbReference>
<dbReference type="InterPro" id="IPR013783">
    <property type="entry name" value="Ig-like_fold"/>
</dbReference>
<feature type="region of interest" description="Disordered" evidence="14">
    <location>
        <begin position="708"/>
        <end position="735"/>
    </location>
</feature>
<dbReference type="GO" id="GO:0030424">
    <property type="term" value="C:axon"/>
    <property type="evidence" value="ECO:0007669"/>
    <property type="project" value="UniProtKB-ARBA"/>
</dbReference>
<accession>A0A8C6CWU9</accession>
<dbReference type="InterPro" id="IPR026965">
    <property type="entry name" value="NFASC_Ig-like"/>
</dbReference>
<dbReference type="FunFam" id="2.60.40.10:FF:000078">
    <property type="entry name" value="Neuronal cell adhesion molecule"/>
    <property type="match status" value="1"/>
</dbReference>
<feature type="compositionally biased region" description="Basic and acidic residues" evidence="14">
    <location>
        <begin position="911"/>
        <end position="921"/>
    </location>
</feature>
<dbReference type="PANTHER" id="PTHR44170">
    <property type="entry name" value="PROTEIN SIDEKICK"/>
    <property type="match status" value="1"/>
</dbReference>
<feature type="region of interest" description="Disordered" evidence="14">
    <location>
        <begin position="1074"/>
        <end position="1173"/>
    </location>
</feature>
<evidence type="ECO:0000256" key="4">
    <source>
        <dbReference type="ARBA" id="ARBA00022553"/>
    </source>
</evidence>
<dbReference type="GO" id="GO:0098632">
    <property type="term" value="F:cell-cell adhesion mediator activity"/>
    <property type="evidence" value="ECO:0007669"/>
    <property type="project" value="TreeGrafter"/>
</dbReference>